<organism evidence="4 5">
    <name type="scientific">Brassicogethes aeneus</name>
    <name type="common">Rape pollen beetle</name>
    <name type="synonym">Meligethes aeneus</name>
    <dbReference type="NCBI Taxonomy" id="1431903"/>
    <lineage>
        <taxon>Eukaryota</taxon>
        <taxon>Metazoa</taxon>
        <taxon>Ecdysozoa</taxon>
        <taxon>Arthropoda</taxon>
        <taxon>Hexapoda</taxon>
        <taxon>Insecta</taxon>
        <taxon>Pterygota</taxon>
        <taxon>Neoptera</taxon>
        <taxon>Endopterygota</taxon>
        <taxon>Coleoptera</taxon>
        <taxon>Polyphaga</taxon>
        <taxon>Cucujiformia</taxon>
        <taxon>Nitidulidae</taxon>
        <taxon>Meligethinae</taxon>
        <taxon>Brassicogethes</taxon>
    </lineage>
</organism>
<feature type="domain" description="FAS1" evidence="3">
    <location>
        <begin position="712"/>
        <end position="848"/>
    </location>
</feature>
<evidence type="ECO:0000313" key="5">
    <source>
        <dbReference type="Proteomes" id="UP001154078"/>
    </source>
</evidence>
<feature type="transmembrane region" description="Helical" evidence="2">
    <location>
        <begin position="12"/>
        <end position="39"/>
    </location>
</feature>
<protein>
    <recommendedName>
        <fullName evidence="3">FAS1 domain-containing protein</fullName>
    </recommendedName>
</protein>
<reference evidence="4" key="1">
    <citation type="submission" date="2021-12" db="EMBL/GenBank/DDBJ databases">
        <authorList>
            <person name="King R."/>
        </authorList>
    </citation>
    <scope>NUCLEOTIDE SEQUENCE</scope>
</reference>
<dbReference type="AlphaFoldDB" id="A0A9P0BB82"/>
<feature type="domain" description="FAS1" evidence="3">
    <location>
        <begin position="431"/>
        <end position="563"/>
    </location>
</feature>
<accession>A0A9P0BB82</accession>
<gene>
    <name evidence="4" type="ORF">MELIAE_LOCUS8726</name>
</gene>
<proteinExistence type="predicted"/>
<evidence type="ECO:0000256" key="2">
    <source>
        <dbReference type="SAM" id="Phobius"/>
    </source>
</evidence>
<dbReference type="GO" id="GO:0031012">
    <property type="term" value="C:extracellular matrix"/>
    <property type="evidence" value="ECO:0007669"/>
    <property type="project" value="TreeGrafter"/>
</dbReference>
<feature type="domain" description="FAS1" evidence="3">
    <location>
        <begin position="567"/>
        <end position="708"/>
    </location>
</feature>
<dbReference type="SUPFAM" id="SSF82153">
    <property type="entry name" value="FAS1 domain"/>
    <property type="match status" value="4"/>
</dbReference>
<dbReference type="GO" id="GO:0030198">
    <property type="term" value="P:extracellular matrix organization"/>
    <property type="evidence" value="ECO:0007669"/>
    <property type="project" value="TreeGrafter"/>
</dbReference>
<feature type="non-terminal residue" evidence="4">
    <location>
        <position position="1"/>
    </location>
</feature>
<dbReference type="PROSITE" id="PS50213">
    <property type="entry name" value="FAS1"/>
    <property type="match status" value="4"/>
</dbReference>
<dbReference type="Gene3D" id="2.30.180.10">
    <property type="entry name" value="FAS1 domain"/>
    <property type="match status" value="4"/>
</dbReference>
<feature type="compositionally biased region" description="Acidic residues" evidence="1">
    <location>
        <begin position="197"/>
        <end position="209"/>
    </location>
</feature>
<dbReference type="GO" id="GO:0005615">
    <property type="term" value="C:extracellular space"/>
    <property type="evidence" value="ECO:0007669"/>
    <property type="project" value="TreeGrafter"/>
</dbReference>
<keyword evidence="2" id="KW-0812">Transmembrane</keyword>
<dbReference type="SMART" id="SM00554">
    <property type="entry name" value="FAS1"/>
    <property type="match status" value="4"/>
</dbReference>
<dbReference type="GO" id="GO:0007155">
    <property type="term" value="P:cell adhesion"/>
    <property type="evidence" value="ECO:0007669"/>
    <property type="project" value="TreeGrafter"/>
</dbReference>
<dbReference type="GO" id="GO:0050839">
    <property type="term" value="F:cell adhesion molecule binding"/>
    <property type="evidence" value="ECO:0007669"/>
    <property type="project" value="TreeGrafter"/>
</dbReference>
<feature type="region of interest" description="Disordered" evidence="1">
    <location>
        <begin position="192"/>
        <end position="224"/>
    </location>
</feature>
<feature type="domain" description="FAS1" evidence="3">
    <location>
        <begin position="282"/>
        <end position="427"/>
    </location>
</feature>
<evidence type="ECO:0000313" key="4">
    <source>
        <dbReference type="EMBL" id="CAH0558205.1"/>
    </source>
</evidence>
<dbReference type="PANTHER" id="PTHR10900">
    <property type="entry name" value="PERIOSTIN-RELATED"/>
    <property type="match status" value="1"/>
</dbReference>
<dbReference type="Pfam" id="PF02469">
    <property type="entry name" value="Fasciclin"/>
    <property type="match status" value="4"/>
</dbReference>
<dbReference type="FunFam" id="2.30.180.10:FF:000032">
    <property type="entry name" value="Fasciclin domain-containing protein, putative"/>
    <property type="match status" value="1"/>
</dbReference>
<keyword evidence="2" id="KW-0472">Membrane</keyword>
<dbReference type="InterPro" id="IPR000782">
    <property type="entry name" value="FAS1_domain"/>
</dbReference>
<keyword evidence="2" id="KW-1133">Transmembrane helix</keyword>
<keyword evidence="5" id="KW-1185">Reference proteome</keyword>
<dbReference type="OrthoDB" id="286301at2759"/>
<dbReference type="InterPro" id="IPR050904">
    <property type="entry name" value="Adhesion/Biosynth-related"/>
</dbReference>
<dbReference type="EMBL" id="OV121136">
    <property type="protein sequence ID" value="CAH0558205.1"/>
    <property type="molecule type" value="Genomic_DNA"/>
</dbReference>
<dbReference type="Proteomes" id="UP001154078">
    <property type="component" value="Chromosome 5"/>
</dbReference>
<dbReference type="InterPro" id="IPR036378">
    <property type="entry name" value="FAS1_dom_sf"/>
</dbReference>
<sequence length="867" mass="96589">VLFVIALVKRKLLLIFTACFFQLLNMLSRAFVLWCFVFLGVQCNIYSDFDLFNQDPFQNSWNVHQPKIYAQPRVGLEPEAEIINENEREKEPLGPDFVDPLETPQKPVLNPKPHASRPVLPSLNPVLPGGIVDVDASGVGGPNFNLGGFDRGEFDLNSFGLGGRPGNGFLSFGGFFGPDVKPWWKGENVCVERSETTDDDDDDEEGENGEENKENSTETQQSPANLFATTIRLSNCQETDNKYECVTKINNHGVIKTFTVTYKCCYGFKREAGNSGCTKQVELKPILETLGDLGTKEFKKLISSAGLEEKINNENLTVFAPTDEALIDYHEDMNDLNNVEAVRRRRAVKNAYSSKDVVLNHLTAGFVDLTELGNEDLIYSENNNSSLRINIYPTHTYQKMLTVNCARVKKLNNLAKNGIVHITDSTIEPAVQSIEDIIREHPKLSSFRKVFESTNIRKHMKLDGHYTVFAPTDEAFNKLDESQKQKILNGEACAPSIIKHHITAHTVCSSAIIGNATTHNVEGDTLNMERTEMDELIFEGKAKITEIDIMATNGVIHLIDTVIVPESALYIGNLLKSQNFSKFNEIVEKAGLTEEINNLVNSTVFVPDDAAFENSETQKYLESIEGDQEKLKEVVRYHTLSGQLQSCDMTNNQKLITNDGENELRINLYSTLPLFTNVVNRATVNCARLTGFDEKACGSTVHEVSKLLVPPTENILEIVNSNEKYSTLSQIIKGTEVEKILQEQNRSITLLAPTDETFAALDEKDVKELIENKEKANLMLKGHILSEVLCCSGVGPHSWGFNSLVPTLSHNHYEIGRTGSQVRINRAVVTSCDKLAVNGVVQTVNKVMVQNRPTIPNIGGGFFLFDL</sequence>
<dbReference type="PANTHER" id="PTHR10900:SF77">
    <property type="entry name" value="FI19380P1"/>
    <property type="match status" value="1"/>
</dbReference>
<evidence type="ECO:0000259" key="3">
    <source>
        <dbReference type="PROSITE" id="PS50213"/>
    </source>
</evidence>
<evidence type="ECO:0000256" key="1">
    <source>
        <dbReference type="SAM" id="MobiDB-lite"/>
    </source>
</evidence>
<name>A0A9P0BB82_BRAAE</name>